<sequence length="63" mass="6886">MKASPEQVMESLIEAAKDETTATAAIMALLAHVNEYKIPDLIDSLIESNVLKIKESEGKGFDH</sequence>
<comment type="caution">
    <text evidence="1">The sequence shown here is derived from an EMBL/GenBank/DDBJ whole genome shotgun (WGS) entry which is preliminary data.</text>
</comment>
<reference evidence="1" key="2">
    <citation type="journal article" date="2018" name="Nature">
        <title>A major lineage of non-tailed dsDNA viruses as unrecognized killers of marine bacteria.</title>
        <authorList>
            <person name="Kauffman K.M."/>
            <person name="Hussain F.A."/>
            <person name="Yang J."/>
            <person name="Arevalo P."/>
            <person name="Brown J.M."/>
            <person name="Chang W.K."/>
            <person name="VanInsberghe D."/>
            <person name="Elsherbini J."/>
            <person name="Sharma R.S."/>
            <person name="Cutler M.B."/>
            <person name="Kelly L."/>
            <person name="Polz M.F."/>
        </authorList>
    </citation>
    <scope>NUCLEOTIDE SEQUENCE</scope>
    <source>
        <strain evidence="1">10N.222.46.E12</strain>
    </source>
</reference>
<reference evidence="1" key="1">
    <citation type="submission" date="2016-07" db="EMBL/GenBank/DDBJ databases">
        <authorList>
            <person name="Kauffman K."/>
            <person name="Arevalo P."/>
            <person name="Polz M.F."/>
        </authorList>
    </citation>
    <scope>NUCLEOTIDE SEQUENCE</scope>
    <source>
        <strain evidence="1">10N.222.46.E12</strain>
    </source>
</reference>
<accession>A0A7Z1MD86</accession>
<name>A0A7Z1MD86_9VIBR</name>
<gene>
    <name evidence="1" type="ORF">BCS90_07725</name>
</gene>
<dbReference type="RefSeq" id="WP_053309162.1">
    <property type="nucleotide sequence ID" value="NZ_CP170592.1"/>
</dbReference>
<evidence type="ECO:0000313" key="1">
    <source>
        <dbReference type="EMBL" id="PMP20274.1"/>
    </source>
</evidence>
<dbReference type="EMBL" id="MDBS01000100">
    <property type="protein sequence ID" value="PMP20274.1"/>
    <property type="molecule type" value="Genomic_DNA"/>
</dbReference>
<proteinExistence type="predicted"/>
<protein>
    <submittedName>
        <fullName evidence="1">Uncharacterized protein</fullName>
    </submittedName>
</protein>
<dbReference type="AlphaFoldDB" id="A0A7Z1MD86"/>
<organism evidence="1">
    <name type="scientific">Vibrio cyclitrophicus</name>
    <dbReference type="NCBI Taxonomy" id="47951"/>
    <lineage>
        <taxon>Bacteria</taxon>
        <taxon>Pseudomonadati</taxon>
        <taxon>Pseudomonadota</taxon>
        <taxon>Gammaproteobacteria</taxon>
        <taxon>Vibrionales</taxon>
        <taxon>Vibrionaceae</taxon>
        <taxon>Vibrio</taxon>
    </lineage>
</organism>